<gene>
    <name evidence="2" type="ORF">Tci_840662</name>
</gene>
<evidence type="ECO:0000256" key="1">
    <source>
        <dbReference type="SAM" id="MobiDB-lite"/>
    </source>
</evidence>
<feature type="region of interest" description="Disordered" evidence="1">
    <location>
        <begin position="75"/>
        <end position="99"/>
    </location>
</feature>
<dbReference type="AlphaFoldDB" id="A0A699QK84"/>
<feature type="non-terminal residue" evidence="2">
    <location>
        <position position="1"/>
    </location>
</feature>
<feature type="compositionally biased region" description="Polar residues" evidence="1">
    <location>
        <begin position="84"/>
        <end position="99"/>
    </location>
</feature>
<comment type="caution">
    <text evidence="2">The sequence shown here is derived from an EMBL/GenBank/DDBJ whole genome shotgun (WGS) entry which is preliminary data.</text>
</comment>
<proteinExistence type="predicted"/>
<name>A0A699QK84_TANCI</name>
<accession>A0A699QK84</accession>
<reference evidence="2" key="1">
    <citation type="journal article" date="2019" name="Sci. Rep.">
        <title>Draft genome of Tanacetum cinerariifolium, the natural source of mosquito coil.</title>
        <authorList>
            <person name="Yamashiro T."/>
            <person name="Shiraishi A."/>
            <person name="Satake H."/>
            <person name="Nakayama K."/>
        </authorList>
    </citation>
    <scope>NUCLEOTIDE SEQUENCE</scope>
</reference>
<evidence type="ECO:0000313" key="2">
    <source>
        <dbReference type="EMBL" id="GFC68692.1"/>
    </source>
</evidence>
<protein>
    <submittedName>
        <fullName evidence="2">Uncharacterized protein</fullName>
    </submittedName>
</protein>
<dbReference type="EMBL" id="BKCJ011021296">
    <property type="protein sequence ID" value="GFC68692.1"/>
    <property type="molecule type" value="Genomic_DNA"/>
</dbReference>
<organism evidence="2">
    <name type="scientific">Tanacetum cinerariifolium</name>
    <name type="common">Dalmatian daisy</name>
    <name type="synonym">Chrysanthemum cinerariifolium</name>
    <dbReference type="NCBI Taxonomy" id="118510"/>
    <lineage>
        <taxon>Eukaryota</taxon>
        <taxon>Viridiplantae</taxon>
        <taxon>Streptophyta</taxon>
        <taxon>Embryophyta</taxon>
        <taxon>Tracheophyta</taxon>
        <taxon>Spermatophyta</taxon>
        <taxon>Magnoliopsida</taxon>
        <taxon>eudicotyledons</taxon>
        <taxon>Gunneridae</taxon>
        <taxon>Pentapetalae</taxon>
        <taxon>asterids</taxon>
        <taxon>campanulids</taxon>
        <taxon>Asterales</taxon>
        <taxon>Asteraceae</taxon>
        <taxon>Asteroideae</taxon>
        <taxon>Anthemideae</taxon>
        <taxon>Anthemidinae</taxon>
        <taxon>Tanacetum</taxon>
    </lineage>
</organism>
<sequence>VIINFFMTKDPLFPRKNKVNWHYVRDDQMFTTIKLVSRHQNTQQFGVMLPVEVTNEDIRNSTTYKEYYAITSRAAPPKTKASVRKTQSSSETTMPPPTAANTRLLTSAKGSMQQTHISQASGSGVDERTENNGDDFVHPKLSTHDEEAKDEKSFDLIVQIPSQLENSVDGRNGDEGHGMNVEEMKDRMQKMMMKNV</sequence>